<accession>A0A2I1DCZ2</accession>
<reference evidence="2" key="1">
    <citation type="submission" date="2016-12" db="EMBL/GenBank/DDBJ databases">
        <title>The genomes of Aspergillus section Nigri reveals drivers in fungal speciation.</title>
        <authorList>
            <consortium name="DOE Joint Genome Institute"/>
            <person name="Vesth T.C."/>
            <person name="Nybo J."/>
            <person name="Theobald S."/>
            <person name="Brandl J."/>
            <person name="Frisvad J.C."/>
            <person name="Nielsen K.F."/>
            <person name="Lyhne E.K."/>
            <person name="Kogle M.E."/>
            <person name="Kuo A."/>
            <person name="Riley R."/>
            <person name="Clum A."/>
            <person name="Nolan M."/>
            <person name="Lipzen A."/>
            <person name="Salamov A."/>
            <person name="Henrissat B."/>
            <person name="Wiebenga A."/>
            <person name="De vries R.P."/>
            <person name="Grigoriev I.V."/>
            <person name="Mortensen U.H."/>
            <person name="Andersen M.R."/>
            <person name="Baker S.E."/>
        </authorList>
    </citation>
    <scope>NUCLEOTIDE SEQUENCE</scope>
    <source>
        <strain evidence="2">IBT 28561</strain>
    </source>
</reference>
<dbReference type="GeneID" id="36540184"/>
<dbReference type="VEuPathDB" id="FungiDB:P168DRAFT_1277"/>
<keyword evidence="1" id="KW-1133">Transmembrane helix</keyword>
<name>A0A2I1DCZ2_ASPC2</name>
<proteinExistence type="predicted"/>
<dbReference type="EMBL" id="MSFM01000001">
    <property type="protein sequence ID" value="PKY07730.1"/>
    <property type="molecule type" value="Genomic_DNA"/>
</dbReference>
<feature type="transmembrane region" description="Helical" evidence="1">
    <location>
        <begin position="6"/>
        <end position="27"/>
    </location>
</feature>
<gene>
    <name evidence="2" type="ORF">P168DRAFT_1277</name>
</gene>
<dbReference type="RefSeq" id="XP_024696324.1">
    <property type="nucleotide sequence ID" value="XM_024832662.1"/>
</dbReference>
<feature type="transmembrane region" description="Helical" evidence="1">
    <location>
        <begin position="71"/>
        <end position="93"/>
    </location>
</feature>
<evidence type="ECO:0000313" key="2">
    <source>
        <dbReference type="EMBL" id="PKY07730.1"/>
    </source>
</evidence>
<keyword evidence="1" id="KW-0812">Transmembrane</keyword>
<comment type="caution">
    <text evidence="2">The sequence shown here is derived from an EMBL/GenBank/DDBJ whole genome shotgun (WGS) entry which is preliminary data.</text>
</comment>
<organism evidence="2 3">
    <name type="scientific">Aspergillus campestris (strain IBT 28561)</name>
    <dbReference type="NCBI Taxonomy" id="1392248"/>
    <lineage>
        <taxon>Eukaryota</taxon>
        <taxon>Fungi</taxon>
        <taxon>Dikarya</taxon>
        <taxon>Ascomycota</taxon>
        <taxon>Pezizomycotina</taxon>
        <taxon>Eurotiomycetes</taxon>
        <taxon>Eurotiomycetidae</taxon>
        <taxon>Eurotiales</taxon>
        <taxon>Aspergillaceae</taxon>
        <taxon>Aspergillus</taxon>
        <taxon>Aspergillus subgen. Circumdati</taxon>
    </lineage>
</organism>
<sequence>MVSSLSPFLSLFFPFSSLYIFISLLFFSSFSPFDTPHCGWFLSVDSKQPTSRAYVTFAYPACTGQMLGLELLHLSFFLFLSFFNFCLFLLTIYDERAFFYTYLYPYIHISRLSLVFLKQKINLFLRI</sequence>
<evidence type="ECO:0000313" key="3">
    <source>
        <dbReference type="Proteomes" id="UP000234254"/>
    </source>
</evidence>
<dbReference type="AlphaFoldDB" id="A0A2I1DCZ2"/>
<keyword evidence="3" id="KW-1185">Reference proteome</keyword>
<keyword evidence="1" id="KW-0472">Membrane</keyword>
<protein>
    <submittedName>
        <fullName evidence="2">Uncharacterized protein</fullName>
    </submittedName>
</protein>
<evidence type="ECO:0000256" key="1">
    <source>
        <dbReference type="SAM" id="Phobius"/>
    </source>
</evidence>
<dbReference type="Proteomes" id="UP000234254">
    <property type="component" value="Unassembled WGS sequence"/>
</dbReference>